<dbReference type="Proteomes" id="UP000032568">
    <property type="component" value="Chromosome pTact"/>
</dbReference>
<dbReference type="RefSeq" id="WP_044832621.1">
    <property type="nucleotide sequence ID" value="NZ_CP059736.1"/>
</dbReference>
<evidence type="ECO:0000313" key="1">
    <source>
        <dbReference type="EMBL" id="WDE02403.1"/>
    </source>
</evidence>
<proteinExistence type="predicted"/>
<name>A0AAE9YWY3_9GAMM</name>
<accession>A0AAE9YWY3</accession>
<organism evidence="1 2">
    <name type="scientific">Thalassomonas actiniarum</name>
    <dbReference type="NCBI Taxonomy" id="485447"/>
    <lineage>
        <taxon>Bacteria</taxon>
        <taxon>Pseudomonadati</taxon>
        <taxon>Pseudomonadota</taxon>
        <taxon>Gammaproteobacteria</taxon>
        <taxon>Alteromonadales</taxon>
        <taxon>Colwelliaceae</taxon>
        <taxon>Thalassomonas</taxon>
    </lineage>
</organism>
<sequence>MGIITYDETDELETDDIQFDKPYSLTGISGFEIAYGSANKAVIKKAVKHKFRVKERLDALQEKRRLKKEIDTLYDEWEH</sequence>
<keyword evidence="2" id="KW-1185">Reference proteome</keyword>
<gene>
    <name evidence="1" type="ORF">SG35_028745</name>
</gene>
<evidence type="ECO:0000313" key="2">
    <source>
        <dbReference type="Proteomes" id="UP000032568"/>
    </source>
</evidence>
<reference evidence="1 2" key="2">
    <citation type="journal article" date="2022" name="Mar. Drugs">
        <title>Bioassay-Guided Fractionation Leads to the Detection of Cholic Acid Generated by the Rare Thalassomonas sp.</title>
        <authorList>
            <person name="Pheiffer F."/>
            <person name="Schneider Y.K."/>
            <person name="Hansen E.H."/>
            <person name="Andersen J.H."/>
            <person name="Isaksson J."/>
            <person name="Busche T."/>
            <person name="R C."/>
            <person name="Kalinowski J."/>
            <person name="Zyl L.V."/>
            <person name="Trindade M."/>
        </authorList>
    </citation>
    <scope>NUCLEOTIDE SEQUENCE [LARGE SCALE GENOMIC DNA]</scope>
    <source>
        <strain evidence="1 2">A5K-106</strain>
    </source>
</reference>
<reference evidence="1 2" key="1">
    <citation type="journal article" date="2015" name="Genome Announc.">
        <title>Draft Genome Sequences of Marine Isolates of Thalassomonas viridans and Thalassomonas actiniarum.</title>
        <authorList>
            <person name="Olonade I."/>
            <person name="van Zyl L.J."/>
            <person name="Trindade M."/>
        </authorList>
    </citation>
    <scope>NUCLEOTIDE SEQUENCE [LARGE SCALE GENOMIC DNA]</scope>
    <source>
        <strain evidence="1 2">A5K-106</strain>
    </source>
</reference>
<protein>
    <submittedName>
        <fullName evidence="1">Uncharacterized protein</fullName>
    </submittedName>
</protein>
<dbReference type="AlphaFoldDB" id="A0AAE9YWY3"/>
<dbReference type="KEGG" id="tact:SG35_028745"/>
<dbReference type="EMBL" id="CP059736">
    <property type="protein sequence ID" value="WDE02403.1"/>
    <property type="molecule type" value="Genomic_DNA"/>
</dbReference>